<protein>
    <submittedName>
        <fullName evidence="3">Putative membrane protein</fullName>
    </submittedName>
</protein>
<sequence length="593" mass="59519">MSDLGLDRPGTPGSPGAWDTRSEEWLTTDPGAGGREGLDPADGVEAGEGWDAGEGRGARVDRGVGASRGIGGSRFVGEGEGEGRGEVAREGFPGGRLNAGDPRRAADGPDVGGHRVAVAGRPADAHAELEAGERPDAGPGAGSRPNAGSALSAGSRPGPESGQDTGSRTEAGTGPGPGSRTHPARPEPPSSAGDPPHAVGPAQVAGGARAGEATRDRTPAPAPRRGAADPVKALLHRHRELCARAVDPLEIAAGLEAYGITDRTAARFRHRDVFSLAEEMFARVPRGADTPPRPEPPADPPARGAWIVRALLPGAVCVATLAGLRLTHGRMRLVLTAVGLVALVLAVRAALARGPLSARRRGPASAAPATGVRLWTCWLLAYAALGDGLLAAVAAGGPDTLPLGTADSAWPVDTAVLAALTLSCAPAAWSAELLASGARRRLTASRGLGEFATAVRPLLLGTIALYLAALAGLHTLSAAVLGEPAAYARTLTLGALLLLARLLAAHGFRRAPALVLGVAAAAEASALSVLFGSRLPGCAFLGAPVQALLDGWGPGSVPVLVCGVGALALLAHASRRLTRASAHAPAAARGDGR</sequence>
<dbReference type="HOGENOM" id="CLU_036901_0_0_11"/>
<feature type="compositionally biased region" description="Basic and acidic residues" evidence="1">
    <location>
        <begin position="123"/>
        <end position="136"/>
    </location>
</feature>
<reference evidence="4" key="1">
    <citation type="journal article" date="2015" name="J. Biotechnol.">
        <title>Complete genome sequence of the actinobacterium Streptomyces glaucescens GLA.O (DSM 40922) consisting of a linear chromosome and one linear plasmid.</title>
        <authorList>
            <person name="Ortseifen V."/>
            <person name="Winkler A."/>
            <person name="Albersmeier A."/>
            <person name="Wendler S."/>
            <person name="Puhler A."/>
            <person name="Kalinowski J."/>
            <person name="Ruckert C."/>
        </authorList>
    </citation>
    <scope>NUCLEOTIDE SEQUENCE [LARGE SCALE GENOMIC DNA]</scope>
    <source>
        <strain evidence="4">DSM 40922 / GLA O</strain>
    </source>
</reference>
<feature type="transmembrane region" description="Helical" evidence="2">
    <location>
        <begin position="415"/>
        <end position="437"/>
    </location>
</feature>
<feature type="region of interest" description="Disordered" evidence="1">
    <location>
        <begin position="1"/>
        <end position="228"/>
    </location>
</feature>
<feature type="transmembrane region" description="Helical" evidence="2">
    <location>
        <begin position="551"/>
        <end position="571"/>
    </location>
</feature>
<dbReference type="AlphaFoldDB" id="A0A089Z3M8"/>
<dbReference type="STRING" id="1907.SGLAU_22195"/>
<proteinExistence type="predicted"/>
<keyword evidence="2" id="KW-0472">Membrane</keyword>
<keyword evidence="2" id="KW-0812">Transmembrane</keyword>
<evidence type="ECO:0000256" key="1">
    <source>
        <dbReference type="SAM" id="MobiDB-lite"/>
    </source>
</evidence>
<name>A0A089Z3M8_STRGA</name>
<organism evidence="3 4">
    <name type="scientific">Streptomyces glaucescens</name>
    <dbReference type="NCBI Taxonomy" id="1907"/>
    <lineage>
        <taxon>Bacteria</taxon>
        <taxon>Bacillati</taxon>
        <taxon>Actinomycetota</taxon>
        <taxon>Actinomycetes</taxon>
        <taxon>Kitasatosporales</taxon>
        <taxon>Streptomycetaceae</taxon>
        <taxon>Streptomyces</taxon>
    </lineage>
</organism>
<evidence type="ECO:0000313" key="3">
    <source>
        <dbReference type="EMBL" id="AIS00391.1"/>
    </source>
</evidence>
<accession>A0A089Z3M8</accession>
<feature type="transmembrane region" description="Helical" evidence="2">
    <location>
        <begin position="486"/>
        <end position="504"/>
    </location>
</feature>
<keyword evidence="4" id="KW-1185">Reference proteome</keyword>
<evidence type="ECO:0000256" key="2">
    <source>
        <dbReference type="SAM" id="Phobius"/>
    </source>
</evidence>
<feature type="transmembrane region" description="Helical" evidence="2">
    <location>
        <begin position="333"/>
        <end position="351"/>
    </location>
</feature>
<feature type="transmembrane region" description="Helical" evidence="2">
    <location>
        <begin position="372"/>
        <end position="395"/>
    </location>
</feature>
<feature type="compositionally biased region" description="Basic and acidic residues" evidence="1">
    <location>
        <begin position="53"/>
        <end position="62"/>
    </location>
</feature>
<gene>
    <name evidence="3" type="ORF">SGLAU_22195</name>
</gene>
<feature type="transmembrane region" description="Helical" evidence="2">
    <location>
        <begin position="511"/>
        <end position="531"/>
    </location>
</feature>
<dbReference type="EMBL" id="CP009438">
    <property type="protein sequence ID" value="AIS00391.1"/>
    <property type="molecule type" value="Genomic_DNA"/>
</dbReference>
<keyword evidence="2" id="KW-1133">Transmembrane helix</keyword>
<dbReference type="KEGG" id="sgu:SGLAU_22195"/>
<evidence type="ECO:0000313" key="4">
    <source>
        <dbReference type="Proteomes" id="UP000029482"/>
    </source>
</evidence>
<dbReference type="Proteomes" id="UP000029482">
    <property type="component" value="Chromosome"/>
</dbReference>
<feature type="transmembrane region" description="Helical" evidence="2">
    <location>
        <begin position="458"/>
        <end position="480"/>
    </location>
</feature>
<dbReference type="eggNOG" id="ENOG5033Q7Y">
    <property type="taxonomic scope" value="Bacteria"/>
</dbReference>